<comment type="caution">
    <text evidence="1">The sequence shown here is derived from an EMBL/GenBank/DDBJ whole genome shotgun (WGS) entry which is preliminary data.</text>
</comment>
<gene>
    <name evidence="1" type="ORF">PSON_ATCC_30995.1.T1160085</name>
</gene>
<dbReference type="Proteomes" id="UP000692954">
    <property type="component" value="Unassembled WGS sequence"/>
</dbReference>
<sequence length="398" mass="48046">MHFCRDFLIKTNPSKLLELFKKQAKNSKELNFDQFVQLLNRLATEDSIDSAQYQINLGLDNWKICQSKMKTLQRPFQMTDQTERIKDIKYQFKIFHPEVKNDEQIKQILLQRKQQNEQIKLIERNKKILYKLQFELKHYTKSQLLEKYPKFAELIEKLPDPTQQKTFQFNQKDQESSFNASQQIQSAITWESLNQLPLATDFLKDLMEEQEEDDFYLQEYQEKKYPLALKKNKIIKYNGNQDVQTYLNERQKRSVSEHQKIIKNYRYLEQNSIENLNNLEIQSKFIKLKTMNNPEQNNYENFISLRQLNSNLFKQKNLKQEKQQFQQQNCSLELPRQNKSKDYYHDMPPFKEKITHNKLNISMLKRVQQLSGLEAIKEQNLLNQIISQQREKQKIAQK</sequence>
<protein>
    <submittedName>
        <fullName evidence="1">Uncharacterized protein</fullName>
    </submittedName>
</protein>
<dbReference type="EMBL" id="CAJJDN010000116">
    <property type="protein sequence ID" value="CAD8118170.1"/>
    <property type="molecule type" value="Genomic_DNA"/>
</dbReference>
<dbReference type="AlphaFoldDB" id="A0A8S1QUK3"/>
<evidence type="ECO:0000313" key="2">
    <source>
        <dbReference type="Proteomes" id="UP000692954"/>
    </source>
</evidence>
<organism evidence="1 2">
    <name type="scientific">Paramecium sonneborni</name>
    <dbReference type="NCBI Taxonomy" id="65129"/>
    <lineage>
        <taxon>Eukaryota</taxon>
        <taxon>Sar</taxon>
        <taxon>Alveolata</taxon>
        <taxon>Ciliophora</taxon>
        <taxon>Intramacronucleata</taxon>
        <taxon>Oligohymenophorea</taxon>
        <taxon>Peniculida</taxon>
        <taxon>Parameciidae</taxon>
        <taxon>Paramecium</taxon>
    </lineage>
</organism>
<accession>A0A8S1QUK3</accession>
<reference evidence="1" key="1">
    <citation type="submission" date="2021-01" db="EMBL/GenBank/DDBJ databases">
        <authorList>
            <consortium name="Genoscope - CEA"/>
            <person name="William W."/>
        </authorList>
    </citation>
    <scope>NUCLEOTIDE SEQUENCE</scope>
</reference>
<name>A0A8S1QUK3_9CILI</name>
<dbReference type="OrthoDB" id="313601at2759"/>
<evidence type="ECO:0000313" key="1">
    <source>
        <dbReference type="EMBL" id="CAD8118170.1"/>
    </source>
</evidence>
<keyword evidence="2" id="KW-1185">Reference proteome</keyword>
<proteinExistence type="predicted"/>